<keyword evidence="3 7" id="KW-0521">NADP</keyword>
<dbReference type="InterPro" id="IPR037510">
    <property type="entry name" value="PdxA"/>
</dbReference>
<evidence type="ECO:0000256" key="6">
    <source>
        <dbReference type="ARBA" id="ARBA00023096"/>
    </source>
</evidence>
<evidence type="ECO:0000256" key="5">
    <source>
        <dbReference type="ARBA" id="ARBA00023027"/>
    </source>
</evidence>
<feature type="binding site" evidence="7">
    <location>
        <position position="271"/>
    </location>
    <ligand>
        <name>a divalent metal cation</name>
        <dbReference type="ChEBI" id="CHEBI:60240"/>
        <note>ligand shared between dimeric partners</note>
    </ligand>
</feature>
<comment type="subcellular location">
    <subcellularLocation>
        <location evidence="7">Cytoplasm</location>
    </subcellularLocation>
</comment>
<protein>
    <recommendedName>
        <fullName evidence="7">4-hydroxythreonine-4-phosphate dehydrogenase</fullName>
        <ecNumber evidence="7">1.1.1.262</ecNumber>
    </recommendedName>
    <alternativeName>
        <fullName evidence="7">4-(phosphohydroxy)-L-threonine dehydrogenase</fullName>
    </alternativeName>
</protein>
<keyword evidence="5 7" id="KW-0520">NAD</keyword>
<feature type="binding site" evidence="7">
    <location>
        <position position="171"/>
    </location>
    <ligand>
        <name>a divalent metal cation</name>
        <dbReference type="ChEBI" id="CHEBI:60240"/>
        <note>ligand shared between dimeric partners</note>
    </ligand>
</feature>
<keyword evidence="2 7" id="KW-0479">Metal-binding</keyword>
<dbReference type="GO" id="GO:0046872">
    <property type="term" value="F:metal ion binding"/>
    <property type="evidence" value="ECO:0007669"/>
    <property type="project" value="UniProtKB-UniRule"/>
</dbReference>
<dbReference type="PANTHER" id="PTHR30004">
    <property type="entry name" value="4-HYDROXYTHREONINE-4-PHOSPHATE DEHYDROGENASE"/>
    <property type="match status" value="1"/>
</dbReference>
<dbReference type="SUPFAM" id="SSF53659">
    <property type="entry name" value="Isocitrate/Isopropylmalate dehydrogenase-like"/>
    <property type="match status" value="1"/>
</dbReference>
<dbReference type="EMBL" id="JACNLL010000025">
    <property type="protein sequence ID" value="MBC8198846.1"/>
    <property type="molecule type" value="Genomic_DNA"/>
</dbReference>
<dbReference type="GO" id="GO:0008615">
    <property type="term" value="P:pyridoxine biosynthetic process"/>
    <property type="evidence" value="ECO:0007669"/>
    <property type="project" value="UniProtKB-UniRule"/>
</dbReference>
<dbReference type="AlphaFoldDB" id="A0A8J6N4Z3"/>
<comment type="subunit">
    <text evidence="7">Homodimer.</text>
</comment>
<gene>
    <name evidence="7 8" type="primary">pdxA</name>
    <name evidence="8" type="ORF">H8E80_02190</name>
</gene>
<comment type="similarity">
    <text evidence="7">Belongs to the PdxA family.</text>
</comment>
<dbReference type="UniPathway" id="UPA00244">
    <property type="reaction ID" value="UER00312"/>
</dbReference>
<keyword evidence="1 7" id="KW-0963">Cytoplasm</keyword>
<comment type="cofactor">
    <cofactor evidence="7">
        <name>a divalent metal cation</name>
        <dbReference type="ChEBI" id="CHEBI:60240"/>
    </cofactor>
    <text evidence="7">Binds 1 divalent metal cation per subunit.</text>
</comment>
<dbReference type="HAMAP" id="MF_00536">
    <property type="entry name" value="PdxA"/>
    <property type="match status" value="1"/>
</dbReference>
<dbReference type="NCBIfam" id="TIGR00557">
    <property type="entry name" value="pdxA"/>
    <property type="match status" value="1"/>
</dbReference>
<feature type="binding site" evidence="7">
    <location>
        <position position="142"/>
    </location>
    <ligand>
        <name>substrate</name>
    </ligand>
</feature>
<dbReference type="PANTHER" id="PTHR30004:SF6">
    <property type="entry name" value="D-THREONATE 4-PHOSPHATE DEHYDROGENASE"/>
    <property type="match status" value="1"/>
</dbReference>
<organism evidence="8 9">
    <name type="scientific">Candidatus Desulfaltia bathyphila</name>
    <dbReference type="NCBI Taxonomy" id="2841697"/>
    <lineage>
        <taxon>Bacteria</taxon>
        <taxon>Pseudomonadati</taxon>
        <taxon>Thermodesulfobacteriota</taxon>
        <taxon>Desulfobacteria</taxon>
        <taxon>Desulfobacterales</taxon>
        <taxon>Desulfobacterales incertae sedis</taxon>
        <taxon>Candidatus Desulfaltia</taxon>
    </lineage>
</organism>
<dbReference type="Proteomes" id="UP000603545">
    <property type="component" value="Unassembled WGS sequence"/>
</dbReference>
<keyword evidence="6 7" id="KW-0664">Pyridoxine biosynthesis</keyword>
<feature type="binding site" evidence="7">
    <location>
        <position position="288"/>
    </location>
    <ligand>
        <name>substrate</name>
    </ligand>
</feature>
<name>A0A8J6N4Z3_9BACT</name>
<comment type="function">
    <text evidence="7">Catalyzes the NAD(P)-dependent oxidation of 4-(phosphooxy)-L-threonine (HTP) into 2-amino-3-oxo-4-(phosphooxy)butyric acid which spontaneously decarboxylates to form 3-amino-2-oxopropyl phosphate (AHAP).</text>
</comment>
<feature type="binding site" evidence="7">
    <location>
        <position position="279"/>
    </location>
    <ligand>
        <name>substrate</name>
    </ligand>
</feature>
<feature type="binding site" evidence="7">
    <location>
        <position position="216"/>
    </location>
    <ligand>
        <name>a divalent metal cation</name>
        <dbReference type="ChEBI" id="CHEBI:60240"/>
        <note>ligand shared between dimeric partners</note>
    </ligand>
</feature>
<dbReference type="InterPro" id="IPR005255">
    <property type="entry name" value="PdxA_fam"/>
</dbReference>
<evidence type="ECO:0000313" key="8">
    <source>
        <dbReference type="EMBL" id="MBC8198846.1"/>
    </source>
</evidence>
<comment type="miscellaneous">
    <text evidence="7">The active site is located at the dimer interface.</text>
</comment>
<dbReference type="Pfam" id="PF04166">
    <property type="entry name" value="PdxA"/>
    <property type="match status" value="1"/>
</dbReference>
<dbReference type="EC" id="1.1.1.262" evidence="7"/>
<evidence type="ECO:0000256" key="4">
    <source>
        <dbReference type="ARBA" id="ARBA00023002"/>
    </source>
</evidence>
<reference evidence="8 9" key="1">
    <citation type="submission" date="2020-08" db="EMBL/GenBank/DDBJ databases">
        <title>Bridging the membrane lipid divide: bacteria of the FCB group superphylum have the potential to synthesize archaeal ether lipids.</title>
        <authorList>
            <person name="Villanueva L."/>
            <person name="Von Meijenfeldt F.A.B."/>
            <person name="Westbye A.B."/>
            <person name="Yadav S."/>
            <person name="Hopmans E.C."/>
            <person name="Dutilh B.E."/>
            <person name="Sinninghe Damste J.S."/>
        </authorList>
    </citation>
    <scope>NUCLEOTIDE SEQUENCE [LARGE SCALE GENOMIC DNA]</scope>
    <source>
        <strain evidence="8">NIOZ-UU82</strain>
    </source>
</reference>
<evidence type="ECO:0000256" key="2">
    <source>
        <dbReference type="ARBA" id="ARBA00022723"/>
    </source>
</evidence>
<feature type="binding site" evidence="7">
    <location>
        <position position="297"/>
    </location>
    <ligand>
        <name>substrate</name>
    </ligand>
</feature>
<sequence>MKDYRPIIGITMGDPVGIGPEIVLMALCEPAVYKACRPLVIGDAQRLEAAKKCTKSRLNIRTTDTPDSGRYECGFIELLSISKCDPDNTYWGKPTAQTGKAMVEYIIRAIDLAICNDIAAIVTCPINKMAMRIAGYAYNGHTKLLAERTKTDNFAMMLAGDKLRVVLVTIHIPLKDVASILSREKIVQTILIARDALYERFGFEKPRIAVAGLNPHAGEGGMFGDEEKNIIIPAVNCARKQGIDVSGPFPPDTIFYHAAKGRYDAVVCMYHDQGLIPFKIMHFTDGVNTTLGIPVIRTSVDHGTAYDIAGTGKADPGSLIAAINMATHQAVISQKRSSQNIL</sequence>
<dbReference type="GO" id="GO:0042823">
    <property type="term" value="P:pyridoxal phosphate biosynthetic process"/>
    <property type="evidence" value="ECO:0007669"/>
    <property type="project" value="UniProtKB-UniRule"/>
</dbReference>
<dbReference type="GO" id="GO:0005737">
    <property type="term" value="C:cytoplasm"/>
    <property type="evidence" value="ECO:0007669"/>
    <property type="project" value="UniProtKB-SubCell"/>
</dbReference>
<keyword evidence="4 7" id="KW-0560">Oxidoreductase</keyword>
<accession>A0A8J6N4Z3</accession>
<comment type="pathway">
    <text evidence="7">Cofactor biosynthesis; pyridoxine 5'-phosphate biosynthesis; pyridoxine 5'-phosphate from D-erythrose 4-phosphate: step 4/5.</text>
</comment>
<feature type="binding site" evidence="7">
    <location>
        <position position="141"/>
    </location>
    <ligand>
        <name>substrate</name>
    </ligand>
</feature>
<comment type="catalytic activity">
    <reaction evidence="7">
        <text>4-(phosphooxy)-L-threonine + NAD(+) = 3-amino-2-oxopropyl phosphate + CO2 + NADH</text>
        <dbReference type="Rhea" id="RHEA:32275"/>
        <dbReference type="ChEBI" id="CHEBI:16526"/>
        <dbReference type="ChEBI" id="CHEBI:57279"/>
        <dbReference type="ChEBI" id="CHEBI:57540"/>
        <dbReference type="ChEBI" id="CHEBI:57945"/>
        <dbReference type="ChEBI" id="CHEBI:58452"/>
        <dbReference type="EC" id="1.1.1.262"/>
    </reaction>
</comment>
<dbReference type="GO" id="GO:0051287">
    <property type="term" value="F:NAD binding"/>
    <property type="evidence" value="ECO:0007669"/>
    <property type="project" value="InterPro"/>
</dbReference>
<dbReference type="Gene3D" id="3.40.718.10">
    <property type="entry name" value="Isopropylmalate Dehydrogenase"/>
    <property type="match status" value="1"/>
</dbReference>
<evidence type="ECO:0000256" key="1">
    <source>
        <dbReference type="ARBA" id="ARBA00022490"/>
    </source>
</evidence>
<evidence type="ECO:0000256" key="3">
    <source>
        <dbReference type="ARBA" id="ARBA00022857"/>
    </source>
</evidence>
<evidence type="ECO:0000313" key="9">
    <source>
        <dbReference type="Proteomes" id="UP000603545"/>
    </source>
</evidence>
<comment type="caution">
    <text evidence="8">The sequence shown here is derived from an EMBL/GenBank/DDBJ whole genome shotgun (WGS) entry which is preliminary data.</text>
</comment>
<proteinExistence type="inferred from homology"/>
<evidence type="ECO:0000256" key="7">
    <source>
        <dbReference type="HAMAP-Rule" id="MF_00536"/>
    </source>
</evidence>
<dbReference type="GO" id="GO:0050570">
    <property type="term" value="F:4-hydroxythreonine-4-phosphate dehydrogenase activity"/>
    <property type="evidence" value="ECO:0007669"/>
    <property type="project" value="UniProtKB-UniRule"/>
</dbReference>